<evidence type="ECO:0008006" key="4">
    <source>
        <dbReference type="Google" id="ProtNLM"/>
    </source>
</evidence>
<feature type="compositionally biased region" description="Pro residues" evidence="1">
    <location>
        <begin position="25"/>
        <end position="34"/>
    </location>
</feature>
<evidence type="ECO:0000313" key="2">
    <source>
        <dbReference type="EMBL" id="MBD8045130.1"/>
    </source>
</evidence>
<gene>
    <name evidence="2" type="ORF">H9638_15055</name>
</gene>
<dbReference type="EMBL" id="JACSQC010000008">
    <property type="protein sequence ID" value="MBD8045130.1"/>
    <property type="molecule type" value="Genomic_DNA"/>
</dbReference>
<name>A0ABR8YLL3_9MICC</name>
<reference evidence="2 3" key="1">
    <citation type="submission" date="2020-08" db="EMBL/GenBank/DDBJ databases">
        <title>A Genomic Blueprint of the Chicken Gut Microbiome.</title>
        <authorList>
            <person name="Gilroy R."/>
            <person name="Ravi A."/>
            <person name="Getino M."/>
            <person name="Pursley I."/>
            <person name="Horton D.L."/>
            <person name="Alikhan N.-F."/>
            <person name="Baker D."/>
            <person name="Gharbi K."/>
            <person name="Hall N."/>
            <person name="Watson M."/>
            <person name="Adriaenssens E.M."/>
            <person name="Foster-Nyarko E."/>
            <person name="Jarju S."/>
            <person name="Secka A."/>
            <person name="Antonio M."/>
            <person name="Oren A."/>
            <person name="Chaudhuri R."/>
            <person name="La Ragione R.M."/>
            <person name="Hildebrand F."/>
            <person name="Pallen M.J."/>
        </authorList>
    </citation>
    <scope>NUCLEOTIDE SEQUENCE [LARGE SCALE GENOMIC DNA]</scope>
    <source>
        <strain evidence="2 3">Sa2BUA2</strain>
    </source>
</reference>
<keyword evidence="3" id="KW-1185">Reference proteome</keyword>
<dbReference type="Proteomes" id="UP000652763">
    <property type="component" value="Unassembled WGS sequence"/>
</dbReference>
<sequence length="189" mass="19513">MKRPDPRSLCVLAAGIVLVAGSGGTPPPAAPAAGPPAGGAELSAAEIASGQQQLARVLMERFGNPGWTYVDGTQYSAADTPTPRLIPCTAERAGPRRHQLATAFTGPPPAGPERARDQAQQALRSAGTDMLSALTPGPDAPPETDFTFFGAYAGSTVLYSANEYRQLLEISSPCSPGLGPAQLKLDFLQ</sequence>
<accession>A0ABR8YLL3</accession>
<protein>
    <recommendedName>
        <fullName evidence="4">Secreted protein</fullName>
    </recommendedName>
</protein>
<proteinExistence type="predicted"/>
<evidence type="ECO:0000256" key="1">
    <source>
        <dbReference type="SAM" id="MobiDB-lite"/>
    </source>
</evidence>
<feature type="region of interest" description="Disordered" evidence="1">
    <location>
        <begin position="21"/>
        <end position="40"/>
    </location>
</feature>
<organism evidence="2 3">
    <name type="scientific">Arthrobacter pullicola</name>
    <dbReference type="NCBI Taxonomy" id="2762224"/>
    <lineage>
        <taxon>Bacteria</taxon>
        <taxon>Bacillati</taxon>
        <taxon>Actinomycetota</taxon>
        <taxon>Actinomycetes</taxon>
        <taxon>Micrococcales</taxon>
        <taxon>Micrococcaceae</taxon>
        <taxon>Arthrobacter</taxon>
    </lineage>
</organism>
<evidence type="ECO:0000313" key="3">
    <source>
        <dbReference type="Proteomes" id="UP000652763"/>
    </source>
</evidence>
<dbReference type="RefSeq" id="WP_191748763.1">
    <property type="nucleotide sequence ID" value="NZ_JACSQC010000008.1"/>
</dbReference>
<comment type="caution">
    <text evidence="2">The sequence shown here is derived from an EMBL/GenBank/DDBJ whole genome shotgun (WGS) entry which is preliminary data.</text>
</comment>